<dbReference type="Proteomes" id="UP000821845">
    <property type="component" value="Chromosome 10"/>
</dbReference>
<reference evidence="1" key="1">
    <citation type="submission" date="2020-05" db="EMBL/GenBank/DDBJ databases">
        <title>Large-scale comparative analyses of tick genomes elucidate their genetic diversity and vector capacities.</title>
        <authorList>
            <person name="Jia N."/>
            <person name="Wang J."/>
            <person name="Shi W."/>
            <person name="Du L."/>
            <person name="Sun Y."/>
            <person name="Zhan W."/>
            <person name="Jiang J."/>
            <person name="Wang Q."/>
            <person name="Zhang B."/>
            <person name="Ji P."/>
            <person name="Sakyi L.B."/>
            <person name="Cui X."/>
            <person name="Yuan T."/>
            <person name="Jiang B."/>
            <person name="Yang W."/>
            <person name="Lam T.T.-Y."/>
            <person name="Chang Q."/>
            <person name="Ding S."/>
            <person name="Wang X."/>
            <person name="Zhu J."/>
            <person name="Ruan X."/>
            <person name="Zhao L."/>
            <person name="Wei J."/>
            <person name="Que T."/>
            <person name="Du C."/>
            <person name="Cheng J."/>
            <person name="Dai P."/>
            <person name="Han X."/>
            <person name="Huang E."/>
            <person name="Gao Y."/>
            <person name="Liu J."/>
            <person name="Shao H."/>
            <person name="Ye R."/>
            <person name="Li L."/>
            <person name="Wei W."/>
            <person name="Wang X."/>
            <person name="Wang C."/>
            <person name="Yang T."/>
            <person name="Huo Q."/>
            <person name="Li W."/>
            <person name="Guo W."/>
            <person name="Chen H."/>
            <person name="Zhou L."/>
            <person name="Ni X."/>
            <person name="Tian J."/>
            <person name="Zhou Y."/>
            <person name="Sheng Y."/>
            <person name="Liu T."/>
            <person name="Pan Y."/>
            <person name="Xia L."/>
            <person name="Li J."/>
            <person name="Zhao F."/>
            <person name="Cao W."/>
        </authorList>
    </citation>
    <scope>NUCLEOTIDE SEQUENCE</scope>
    <source>
        <strain evidence="1">Hyas-2018</strain>
    </source>
</reference>
<proteinExistence type="predicted"/>
<organism evidence="1 2">
    <name type="scientific">Hyalomma asiaticum</name>
    <name type="common">Tick</name>
    <dbReference type="NCBI Taxonomy" id="266040"/>
    <lineage>
        <taxon>Eukaryota</taxon>
        <taxon>Metazoa</taxon>
        <taxon>Ecdysozoa</taxon>
        <taxon>Arthropoda</taxon>
        <taxon>Chelicerata</taxon>
        <taxon>Arachnida</taxon>
        <taxon>Acari</taxon>
        <taxon>Parasitiformes</taxon>
        <taxon>Ixodida</taxon>
        <taxon>Ixodoidea</taxon>
        <taxon>Ixodidae</taxon>
        <taxon>Hyalomminae</taxon>
        <taxon>Hyalomma</taxon>
    </lineage>
</organism>
<comment type="caution">
    <text evidence="1">The sequence shown here is derived from an EMBL/GenBank/DDBJ whole genome shotgun (WGS) entry which is preliminary data.</text>
</comment>
<name>A0ACB7TA45_HYAAI</name>
<keyword evidence="2" id="KW-1185">Reference proteome</keyword>
<dbReference type="EMBL" id="CM023490">
    <property type="protein sequence ID" value="KAH6942277.1"/>
    <property type="molecule type" value="Genomic_DNA"/>
</dbReference>
<sequence length="101" mass="11563">MASSSTLGAFKAFDFSIGVAGPLYMEMFVLYIASYEITSSEQKRAVLCTRRPYNDIVSKFNTRFNPKPSVIVQRFQFVKRDKRPGETVADYVADLRRLSEH</sequence>
<gene>
    <name evidence="1" type="ORF">HPB50_002940</name>
</gene>
<evidence type="ECO:0000313" key="2">
    <source>
        <dbReference type="Proteomes" id="UP000821845"/>
    </source>
</evidence>
<protein>
    <submittedName>
        <fullName evidence="1">Uncharacterized protein</fullName>
    </submittedName>
</protein>
<accession>A0ACB7TA45</accession>
<evidence type="ECO:0000313" key="1">
    <source>
        <dbReference type="EMBL" id="KAH6942277.1"/>
    </source>
</evidence>